<dbReference type="Pfam" id="PF20901">
    <property type="entry name" value="Sf6_terminase"/>
    <property type="match status" value="1"/>
</dbReference>
<evidence type="ECO:0008006" key="3">
    <source>
        <dbReference type="Google" id="ProtNLM"/>
    </source>
</evidence>
<dbReference type="Proteomes" id="UP000502495">
    <property type="component" value="Segment"/>
</dbReference>
<sequence>MSDEKVVSIGAAPLSAKEKLDLYCEGLADGLNKTQAYVAAGFSPNHAQRNVAAYHRKHAEYINAFISERIGSHVPMALRVIVSIAEDPNEKGGIRLKAAQDILDRGGFGAKQKVELTTKNVEDMSAEDLMNEVRRILDEEPPGYPGPRRLRC</sequence>
<organism evidence="1 2">
    <name type="scientific">Pseudomonas phage Epa1</name>
    <dbReference type="NCBI Taxonomy" id="2719568"/>
    <lineage>
        <taxon>Viruses</taxon>
        <taxon>Duplodnaviria</taxon>
        <taxon>Heunggongvirae</taxon>
        <taxon>Uroviricota</taxon>
        <taxon>Caudoviricetes</taxon>
        <taxon>Bruynoghevirus</taxon>
        <taxon>Bruynoghevirus PaP3</taxon>
    </lineage>
</organism>
<gene>
    <name evidence="1" type="ORF">Epa1_p01</name>
</gene>
<dbReference type="EMBL" id="MT108723">
    <property type="protein sequence ID" value="QIQ64399.1"/>
    <property type="molecule type" value="Genomic_DNA"/>
</dbReference>
<evidence type="ECO:0000313" key="2">
    <source>
        <dbReference type="Proteomes" id="UP000502495"/>
    </source>
</evidence>
<name>A0A6G9LHD3_9CAUD</name>
<proteinExistence type="predicted"/>
<protein>
    <recommendedName>
        <fullName evidence="3">Terminase small subunit</fullName>
    </recommendedName>
</protein>
<reference evidence="1 2" key="1">
    <citation type="submission" date="2020-02" db="EMBL/GenBank/DDBJ databases">
        <title>Complete Genome Sequences of Nine Phages Lytic against Multidrug-Resistant Pseudomonas aeruginosa.</title>
        <authorList>
            <person name="Farlow J."/>
            <person name="Freyberger H.R."/>
            <person name="He Y."/>
            <person name="Ward A.M."/>
            <person name="Rutvisuttinunt W."/>
            <person name="Li T."/>
            <person name="Jacobs A.C."/>
            <person name="Nikolich M.P."/>
            <person name="Filippov A."/>
        </authorList>
    </citation>
    <scope>NUCLEOTIDE SEQUENCE [LARGE SCALE GENOMIC DNA]</scope>
</reference>
<accession>A0A6G9LHD3</accession>
<dbReference type="InterPro" id="IPR048683">
    <property type="entry name" value="Sf6_terminase"/>
</dbReference>
<evidence type="ECO:0000313" key="1">
    <source>
        <dbReference type="EMBL" id="QIQ64399.1"/>
    </source>
</evidence>